<comment type="caution">
    <text evidence="2">The sequence shown here is derived from an EMBL/GenBank/DDBJ whole genome shotgun (WGS) entry which is preliminary data.</text>
</comment>
<evidence type="ECO:0000313" key="3">
    <source>
        <dbReference type="Proteomes" id="UP000765509"/>
    </source>
</evidence>
<accession>A0A9Q3GNB6</accession>
<reference evidence="2" key="1">
    <citation type="submission" date="2021-03" db="EMBL/GenBank/DDBJ databases">
        <title>Draft genome sequence of rust myrtle Austropuccinia psidii MF-1, a brazilian biotype.</title>
        <authorList>
            <person name="Quecine M.C."/>
            <person name="Pachon D.M.R."/>
            <person name="Bonatelli M.L."/>
            <person name="Correr F.H."/>
            <person name="Franceschini L.M."/>
            <person name="Leite T.F."/>
            <person name="Margarido G.R.A."/>
            <person name="Almeida C.A."/>
            <person name="Ferrarezi J.A."/>
            <person name="Labate C.A."/>
        </authorList>
    </citation>
    <scope>NUCLEOTIDE SEQUENCE</scope>
    <source>
        <strain evidence="2">MF-1</strain>
    </source>
</reference>
<dbReference type="EMBL" id="AVOT02003553">
    <property type="protein sequence ID" value="MBW0473831.1"/>
    <property type="molecule type" value="Genomic_DNA"/>
</dbReference>
<evidence type="ECO:0000256" key="1">
    <source>
        <dbReference type="SAM" id="MobiDB-lite"/>
    </source>
</evidence>
<organism evidence="2 3">
    <name type="scientific">Austropuccinia psidii MF-1</name>
    <dbReference type="NCBI Taxonomy" id="1389203"/>
    <lineage>
        <taxon>Eukaryota</taxon>
        <taxon>Fungi</taxon>
        <taxon>Dikarya</taxon>
        <taxon>Basidiomycota</taxon>
        <taxon>Pucciniomycotina</taxon>
        <taxon>Pucciniomycetes</taxon>
        <taxon>Pucciniales</taxon>
        <taxon>Sphaerophragmiaceae</taxon>
        <taxon>Austropuccinia</taxon>
    </lineage>
</organism>
<protein>
    <submittedName>
        <fullName evidence="2">Uncharacterized protein</fullName>
    </submittedName>
</protein>
<proteinExistence type="predicted"/>
<dbReference type="Proteomes" id="UP000765509">
    <property type="component" value="Unassembled WGS sequence"/>
</dbReference>
<name>A0A9Q3GNB6_9BASI</name>
<dbReference type="AlphaFoldDB" id="A0A9Q3GNB6"/>
<sequence length="86" mass="9919">MKAQWRLPAPEPSKENPKGPHKKRKGAKNHQGKGKSKGNWHRPYPPGYMIPKLEFSAMESVFNMARTLTEFIAKEQERMKGTSLRK</sequence>
<evidence type="ECO:0000313" key="2">
    <source>
        <dbReference type="EMBL" id="MBW0473831.1"/>
    </source>
</evidence>
<feature type="region of interest" description="Disordered" evidence="1">
    <location>
        <begin position="1"/>
        <end position="46"/>
    </location>
</feature>
<feature type="compositionally biased region" description="Basic residues" evidence="1">
    <location>
        <begin position="19"/>
        <end position="40"/>
    </location>
</feature>
<gene>
    <name evidence="2" type="ORF">O181_013546</name>
</gene>
<keyword evidence="3" id="KW-1185">Reference proteome</keyword>